<accession>A0ABN7SEF2</accession>
<dbReference type="Proteomes" id="UP001158576">
    <property type="component" value="Chromosome XSR"/>
</dbReference>
<name>A0ABN7SEF2_OIKDI</name>
<proteinExistence type="predicted"/>
<keyword evidence="2" id="KW-1185">Reference proteome</keyword>
<organism evidence="1 2">
    <name type="scientific">Oikopleura dioica</name>
    <name type="common">Tunicate</name>
    <dbReference type="NCBI Taxonomy" id="34765"/>
    <lineage>
        <taxon>Eukaryota</taxon>
        <taxon>Metazoa</taxon>
        <taxon>Chordata</taxon>
        <taxon>Tunicata</taxon>
        <taxon>Appendicularia</taxon>
        <taxon>Copelata</taxon>
        <taxon>Oikopleuridae</taxon>
        <taxon>Oikopleura</taxon>
    </lineage>
</organism>
<evidence type="ECO:0000313" key="2">
    <source>
        <dbReference type="Proteomes" id="UP001158576"/>
    </source>
</evidence>
<evidence type="ECO:0000313" key="1">
    <source>
        <dbReference type="EMBL" id="CAG5096486.1"/>
    </source>
</evidence>
<sequence>MPENFGNLLYYTNDVNCNDDPYKGLKVLTKQGTADCNDRVIFDVPDDKAALKLDECMFQFKMTIPENFVPDNDVHAKIVKKLDVKILDNRIFSSFDTHEYTFFNHFITKLNYSPLAQECELFPSGRFDSLDPDSEELTTIQVRRNGLNLAENRRQYGNSRWQKAQEKINGYNYEILMYDYSFRAPIIHGLCRQNRVLPSGSRPNFEVYLNEQGNVLMEVEKYTKCRMTVPGINSLTTGDLPPNIKTIDSERAHATKADCDCTDEKYRSGKYKNLKQIQAKGEVIETVLSKLYGSDTFKAHSFDEAVASVTMDTEDERYGYIWMDLKLDPKSTVEVKDYILEAAYCEPGKEEKPLSTGVKGEGVIPFFYPRFTRKTLPVGLSQHDIELSTGPLPKMIIITGMPHGRYDGHNFRLCTTKTSMIDEKFRIKSFTVFVDNRPAFRSPWTTAQEHYINYMKHNGRWANKAVALGQDFFAFQKYNWMVPLFFDDRVGSTGIVTVRIEFEENLEEHWDACIMKIPRNELFLDANRNEASVLQKKRSWKEAKRT</sequence>
<protein>
    <submittedName>
        <fullName evidence="1">Oidioi.mRNA.OKI2018_I69.XSR.g14640.t1.cds</fullName>
    </submittedName>
</protein>
<reference evidence="1 2" key="1">
    <citation type="submission" date="2021-04" db="EMBL/GenBank/DDBJ databases">
        <authorList>
            <person name="Bliznina A."/>
        </authorList>
    </citation>
    <scope>NUCLEOTIDE SEQUENCE [LARGE SCALE GENOMIC DNA]</scope>
</reference>
<gene>
    <name evidence="1" type="ORF">OKIOD_LOCUS6198</name>
</gene>
<dbReference type="EMBL" id="OU015569">
    <property type="protein sequence ID" value="CAG5096486.1"/>
    <property type="molecule type" value="Genomic_DNA"/>
</dbReference>